<gene>
    <name evidence="1" type="ORF">UFOVP175_4</name>
</gene>
<proteinExistence type="predicted"/>
<protein>
    <submittedName>
        <fullName evidence="1">Uncharacterized protein</fullName>
    </submittedName>
</protein>
<sequence>MADELSTAIASSLDDLPGNLRAQVIEELCNGINKDFVQAGIHQRKIATQSNEIDRKSIDGIGRLRMRIDPTLYHYWGTKLGYDCWKDNQFLNEVERDNPETRVKCGGTRLQVGWSGSKRSSQKFAL</sequence>
<accession>A0A6J7WFZ5</accession>
<dbReference type="EMBL" id="LR798221">
    <property type="protein sequence ID" value="CAB5194537.1"/>
    <property type="molecule type" value="Genomic_DNA"/>
</dbReference>
<name>A0A6J7WFZ5_9CAUD</name>
<organism evidence="1">
    <name type="scientific">uncultured Caudovirales phage</name>
    <dbReference type="NCBI Taxonomy" id="2100421"/>
    <lineage>
        <taxon>Viruses</taxon>
        <taxon>Duplodnaviria</taxon>
        <taxon>Heunggongvirae</taxon>
        <taxon>Uroviricota</taxon>
        <taxon>Caudoviricetes</taxon>
        <taxon>Peduoviridae</taxon>
        <taxon>Maltschvirus</taxon>
        <taxon>Maltschvirus maltsch</taxon>
    </lineage>
</organism>
<reference evidence="1" key="1">
    <citation type="submission" date="2020-05" db="EMBL/GenBank/DDBJ databases">
        <authorList>
            <person name="Chiriac C."/>
            <person name="Salcher M."/>
            <person name="Ghai R."/>
            <person name="Kavagutti S V."/>
        </authorList>
    </citation>
    <scope>NUCLEOTIDE SEQUENCE</scope>
</reference>
<evidence type="ECO:0000313" key="1">
    <source>
        <dbReference type="EMBL" id="CAB5194537.1"/>
    </source>
</evidence>